<organism evidence="2 3">
    <name type="scientific">Rhynocoris fuscipes</name>
    <dbReference type="NCBI Taxonomy" id="488301"/>
    <lineage>
        <taxon>Eukaryota</taxon>
        <taxon>Metazoa</taxon>
        <taxon>Ecdysozoa</taxon>
        <taxon>Arthropoda</taxon>
        <taxon>Hexapoda</taxon>
        <taxon>Insecta</taxon>
        <taxon>Pterygota</taxon>
        <taxon>Neoptera</taxon>
        <taxon>Paraneoptera</taxon>
        <taxon>Hemiptera</taxon>
        <taxon>Heteroptera</taxon>
        <taxon>Panheteroptera</taxon>
        <taxon>Cimicomorpha</taxon>
        <taxon>Reduviidae</taxon>
        <taxon>Harpactorinae</taxon>
        <taxon>Harpactorini</taxon>
        <taxon>Rhynocoris</taxon>
    </lineage>
</organism>
<accession>A0AAW1DG13</accession>
<evidence type="ECO:0000313" key="3">
    <source>
        <dbReference type="Proteomes" id="UP001461498"/>
    </source>
</evidence>
<keyword evidence="3" id="KW-1185">Reference proteome</keyword>
<dbReference type="Proteomes" id="UP001461498">
    <property type="component" value="Unassembled WGS sequence"/>
</dbReference>
<dbReference type="EMBL" id="JAPXFL010000004">
    <property type="protein sequence ID" value="KAK9507345.1"/>
    <property type="molecule type" value="Genomic_DNA"/>
</dbReference>
<dbReference type="AlphaFoldDB" id="A0AAW1DG13"/>
<name>A0AAW1DG13_9HEMI</name>
<feature type="region of interest" description="Disordered" evidence="1">
    <location>
        <begin position="15"/>
        <end position="59"/>
    </location>
</feature>
<evidence type="ECO:0000313" key="2">
    <source>
        <dbReference type="EMBL" id="KAK9507345.1"/>
    </source>
</evidence>
<proteinExistence type="predicted"/>
<gene>
    <name evidence="2" type="ORF">O3M35_007221</name>
</gene>
<protein>
    <submittedName>
        <fullName evidence="2">Uncharacterized protein</fullName>
    </submittedName>
</protein>
<reference evidence="2 3" key="1">
    <citation type="submission" date="2022-12" db="EMBL/GenBank/DDBJ databases">
        <title>Chromosome-level genome assembly of true bugs.</title>
        <authorList>
            <person name="Ma L."/>
            <person name="Li H."/>
        </authorList>
    </citation>
    <scope>NUCLEOTIDE SEQUENCE [LARGE SCALE GENOMIC DNA]</scope>
    <source>
        <strain evidence="2">Lab_2022b</strain>
    </source>
</reference>
<sequence length="151" mass="17028">MNNNSLFSNFRNNLSSLRHPDGASNPNLRDVCKREPGNGAESIPKVDDEDDISVPPPLQSSMLSLNRDSFESKSQLQNSLDLNNGQLHDPGGKDTLVLVDIADYLINVDNSKQIQVPVRQRINHKQFKFHLHLLILLVSKEKIFTSMLLKK</sequence>
<evidence type="ECO:0000256" key="1">
    <source>
        <dbReference type="SAM" id="MobiDB-lite"/>
    </source>
</evidence>
<comment type="caution">
    <text evidence="2">The sequence shown here is derived from an EMBL/GenBank/DDBJ whole genome shotgun (WGS) entry which is preliminary data.</text>
</comment>